<dbReference type="GO" id="GO:0016757">
    <property type="term" value="F:glycosyltransferase activity"/>
    <property type="evidence" value="ECO:0007669"/>
    <property type="project" value="UniProtKB-KW"/>
</dbReference>
<sequence>MNLESITVVLPTRNEAGNIGAFLASLPEAVHLIVVDASEDETPDIIQRLRPARTQVLRRKSTITEARQLGAELAHTDWLLFTDADVVFPGGYFESLGGLAEADVVYGSKLSRDRFAVYYRWFGYGQQCSHWLGIPAATGSNMLVRKEALVAVGGFDPELVCNEDSELVWRIKRAGYRIRFEPALPVYARDHRRLDSGLWRKTCHSVFRCALLYWDLIPARWRGSDWGYWSQQQSGRAPGVSRVE</sequence>
<evidence type="ECO:0000256" key="2">
    <source>
        <dbReference type="ARBA" id="ARBA00022475"/>
    </source>
</evidence>
<dbReference type="PANTHER" id="PTHR43646">
    <property type="entry name" value="GLYCOSYLTRANSFERASE"/>
    <property type="match status" value="1"/>
</dbReference>
<proteinExistence type="predicted"/>
<reference evidence="8" key="1">
    <citation type="submission" date="2019-12" db="EMBL/GenBank/DDBJ databases">
        <authorList>
            <person name="Awala S.I."/>
            <person name="Rhee S.K."/>
        </authorList>
    </citation>
    <scope>NUCLEOTIDE SEQUENCE [LARGE SCALE GENOMIC DNA]</scope>
    <source>
        <strain evidence="8">IM1</strain>
    </source>
</reference>
<dbReference type="RefSeq" id="WP_169601500.1">
    <property type="nucleotide sequence ID" value="NZ_CP046565.1"/>
</dbReference>
<evidence type="ECO:0000256" key="4">
    <source>
        <dbReference type="ARBA" id="ARBA00022679"/>
    </source>
</evidence>
<evidence type="ECO:0000256" key="3">
    <source>
        <dbReference type="ARBA" id="ARBA00022676"/>
    </source>
</evidence>
<keyword evidence="5" id="KW-0472">Membrane</keyword>
<dbReference type="EMBL" id="CP046565">
    <property type="protein sequence ID" value="QJD28700.1"/>
    <property type="molecule type" value="Genomic_DNA"/>
</dbReference>
<dbReference type="SUPFAM" id="SSF53448">
    <property type="entry name" value="Nucleotide-diphospho-sugar transferases"/>
    <property type="match status" value="1"/>
</dbReference>
<keyword evidence="2" id="KW-1003">Cell membrane</keyword>
<name>A0A858Q4C6_9GAMM</name>
<keyword evidence="3" id="KW-0328">Glycosyltransferase</keyword>
<dbReference type="GO" id="GO:0005886">
    <property type="term" value="C:plasma membrane"/>
    <property type="evidence" value="ECO:0007669"/>
    <property type="project" value="UniProtKB-SubCell"/>
</dbReference>
<dbReference type="InterPro" id="IPR029044">
    <property type="entry name" value="Nucleotide-diphossugar_trans"/>
</dbReference>
<keyword evidence="8" id="KW-1185">Reference proteome</keyword>
<evidence type="ECO:0000259" key="6">
    <source>
        <dbReference type="Pfam" id="PF00535"/>
    </source>
</evidence>
<keyword evidence="4 7" id="KW-0808">Transferase</keyword>
<dbReference type="KEGG" id="metu:GNH96_01095"/>
<evidence type="ECO:0000256" key="5">
    <source>
        <dbReference type="ARBA" id="ARBA00023136"/>
    </source>
</evidence>
<dbReference type="AlphaFoldDB" id="A0A858Q4C6"/>
<organism evidence="7 8">
    <name type="scientific">Methylococcus geothermalis</name>
    <dbReference type="NCBI Taxonomy" id="2681310"/>
    <lineage>
        <taxon>Bacteria</taxon>
        <taxon>Pseudomonadati</taxon>
        <taxon>Pseudomonadota</taxon>
        <taxon>Gammaproteobacteria</taxon>
        <taxon>Methylococcales</taxon>
        <taxon>Methylococcaceae</taxon>
        <taxon>Methylococcus</taxon>
    </lineage>
</organism>
<dbReference type="Proteomes" id="UP000503004">
    <property type="component" value="Chromosome"/>
</dbReference>
<comment type="subcellular location">
    <subcellularLocation>
        <location evidence="1">Cell membrane</location>
    </subcellularLocation>
</comment>
<dbReference type="InterPro" id="IPR001173">
    <property type="entry name" value="Glyco_trans_2-like"/>
</dbReference>
<evidence type="ECO:0000256" key="1">
    <source>
        <dbReference type="ARBA" id="ARBA00004236"/>
    </source>
</evidence>
<dbReference type="PANTHER" id="PTHR43646:SF2">
    <property type="entry name" value="GLYCOSYLTRANSFERASE 2-LIKE DOMAIN-CONTAINING PROTEIN"/>
    <property type="match status" value="1"/>
</dbReference>
<gene>
    <name evidence="7" type="ORF">GNH96_01095</name>
</gene>
<feature type="domain" description="Glycosyltransferase 2-like" evidence="6">
    <location>
        <begin position="7"/>
        <end position="149"/>
    </location>
</feature>
<evidence type="ECO:0000313" key="7">
    <source>
        <dbReference type="EMBL" id="QJD28700.1"/>
    </source>
</evidence>
<evidence type="ECO:0000313" key="8">
    <source>
        <dbReference type="Proteomes" id="UP000503004"/>
    </source>
</evidence>
<dbReference type="Pfam" id="PF00535">
    <property type="entry name" value="Glycos_transf_2"/>
    <property type="match status" value="1"/>
</dbReference>
<accession>A0A858Q4C6</accession>
<dbReference type="Gene3D" id="3.90.550.10">
    <property type="entry name" value="Spore Coat Polysaccharide Biosynthesis Protein SpsA, Chain A"/>
    <property type="match status" value="1"/>
</dbReference>
<protein>
    <submittedName>
        <fullName evidence="7">Glycosyltransferase</fullName>
    </submittedName>
</protein>